<evidence type="ECO:0000313" key="2">
    <source>
        <dbReference type="Proteomes" id="UP001160334"/>
    </source>
</evidence>
<protein>
    <submittedName>
        <fullName evidence="1">Mannosyl-3-phosphoglycerate phosphatase (HAD superfamily)</fullName>
    </submittedName>
</protein>
<dbReference type="Proteomes" id="UP001160334">
    <property type="component" value="Unassembled WGS sequence"/>
</dbReference>
<evidence type="ECO:0000313" key="1">
    <source>
        <dbReference type="EMBL" id="MDH6284130.1"/>
    </source>
</evidence>
<proteinExistence type="predicted"/>
<dbReference type="EMBL" id="JARXVC010000018">
    <property type="protein sequence ID" value="MDH6284130.1"/>
    <property type="molecule type" value="Genomic_DNA"/>
</dbReference>
<organism evidence="1 2">
    <name type="scientific">Prescottella agglutinans</name>
    <dbReference type="NCBI Taxonomy" id="1644129"/>
    <lineage>
        <taxon>Bacteria</taxon>
        <taxon>Bacillati</taxon>
        <taxon>Actinomycetota</taxon>
        <taxon>Actinomycetes</taxon>
        <taxon>Mycobacteriales</taxon>
        <taxon>Nocardiaceae</taxon>
        <taxon>Prescottella</taxon>
    </lineage>
</organism>
<sequence length="295" mass="32703">MTRRTLIATDLDRTMIYSRSAMGEEQFATIDPVCVEIYDGAPLSYMTATAHRLLAELAEQAPVIPTTTRTPEQYQRIALPGAPYRYAVTSNGGAILVDGHRDVGWRRHIDETVAANGPSVTAVVDELRARIDESWVRSVRVADDLFCYLVVDSSSQPEGFIDEWRDWCQPRGWNVSQQGRKIYTMPNTVTKSGAVRAVRERLIDDGVLGADSPVLAAGDGILDIDLLEHADAAIRPRHGELEETRWQHPTVAVTRANGIAAGEEILAWFHRHATTPAPSILENHSPRKTLMCHNS</sequence>
<accession>A0ABT6MIJ1</accession>
<reference evidence="1 2" key="1">
    <citation type="submission" date="2023-04" db="EMBL/GenBank/DDBJ databases">
        <title>Forest soil microbial communities from Buena Vista Peninsula, Colon Province, Panama.</title>
        <authorList>
            <person name="Bouskill N."/>
        </authorList>
    </citation>
    <scope>NUCLEOTIDE SEQUENCE [LARGE SCALE GENOMIC DNA]</scope>
    <source>
        <strain evidence="1 2">CFH S0262</strain>
    </source>
</reference>
<keyword evidence="2" id="KW-1185">Reference proteome</keyword>
<dbReference type="SUPFAM" id="SSF56784">
    <property type="entry name" value="HAD-like"/>
    <property type="match status" value="1"/>
</dbReference>
<dbReference type="InterPro" id="IPR036412">
    <property type="entry name" value="HAD-like_sf"/>
</dbReference>
<dbReference type="Gene3D" id="3.40.50.1000">
    <property type="entry name" value="HAD superfamily/HAD-like"/>
    <property type="match status" value="1"/>
</dbReference>
<gene>
    <name evidence="1" type="ORF">M2280_005382</name>
</gene>
<dbReference type="InterPro" id="IPR023214">
    <property type="entry name" value="HAD_sf"/>
</dbReference>
<name>A0ABT6MIJ1_9NOCA</name>
<dbReference type="PIRSF" id="PIRSF030802">
    <property type="entry name" value="UCP030802"/>
    <property type="match status" value="1"/>
</dbReference>
<comment type="caution">
    <text evidence="1">The sequence shown here is derived from an EMBL/GenBank/DDBJ whole genome shotgun (WGS) entry which is preliminary data.</text>
</comment>
<dbReference type="InterPro" id="IPR024197">
    <property type="entry name" value="TPP-like"/>
</dbReference>